<organism evidence="6 7">
    <name type="scientific">Pomacea canaliculata</name>
    <name type="common">Golden apple snail</name>
    <dbReference type="NCBI Taxonomy" id="400727"/>
    <lineage>
        <taxon>Eukaryota</taxon>
        <taxon>Metazoa</taxon>
        <taxon>Spiralia</taxon>
        <taxon>Lophotrochozoa</taxon>
        <taxon>Mollusca</taxon>
        <taxon>Gastropoda</taxon>
        <taxon>Caenogastropoda</taxon>
        <taxon>Architaenioglossa</taxon>
        <taxon>Ampullarioidea</taxon>
        <taxon>Ampullariidae</taxon>
        <taxon>Pomacea</taxon>
    </lineage>
</organism>
<evidence type="ECO:0000256" key="4">
    <source>
        <dbReference type="SAM" id="SignalP"/>
    </source>
</evidence>
<feature type="domain" description="CUB" evidence="5">
    <location>
        <begin position="407"/>
        <end position="529"/>
    </location>
</feature>
<keyword evidence="1" id="KW-0677">Repeat</keyword>
<dbReference type="SUPFAM" id="SSF49854">
    <property type="entry name" value="Spermadhesin, CUB domain"/>
    <property type="match status" value="4"/>
</dbReference>
<proteinExistence type="predicted"/>
<dbReference type="PANTHER" id="PTHR24251:SF37">
    <property type="entry name" value="CUB DOMAIN-CONTAINING PROTEIN"/>
    <property type="match status" value="1"/>
</dbReference>
<dbReference type="InterPro" id="IPR000859">
    <property type="entry name" value="CUB_dom"/>
</dbReference>
<feature type="domain" description="CUB" evidence="5">
    <location>
        <begin position="533"/>
        <end position="650"/>
    </location>
</feature>
<dbReference type="CDD" id="cd00041">
    <property type="entry name" value="CUB"/>
    <property type="match status" value="4"/>
</dbReference>
<feature type="signal peptide" evidence="4">
    <location>
        <begin position="1"/>
        <end position="20"/>
    </location>
</feature>
<feature type="domain" description="CUB" evidence="5">
    <location>
        <begin position="270"/>
        <end position="389"/>
    </location>
</feature>
<evidence type="ECO:0000256" key="2">
    <source>
        <dbReference type="ARBA" id="ARBA00023157"/>
    </source>
</evidence>
<name>A0A2T7PR72_POMCA</name>
<feature type="disulfide bond" evidence="3">
    <location>
        <begin position="533"/>
        <end position="560"/>
    </location>
</feature>
<dbReference type="EMBL" id="PZQS01000002">
    <property type="protein sequence ID" value="PVD35919.1"/>
    <property type="molecule type" value="Genomic_DNA"/>
</dbReference>
<keyword evidence="7" id="KW-1185">Reference proteome</keyword>
<dbReference type="Proteomes" id="UP000245119">
    <property type="component" value="Linkage Group LG2"/>
</dbReference>
<reference evidence="6 7" key="1">
    <citation type="submission" date="2018-04" db="EMBL/GenBank/DDBJ databases">
        <title>The genome of golden apple snail Pomacea canaliculata provides insight into stress tolerance and invasive adaptation.</title>
        <authorList>
            <person name="Liu C."/>
            <person name="Liu B."/>
            <person name="Ren Y."/>
            <person name="Zhang Y."/>
            <person name="Wang H."/>
            <person name="Li S."/>
            <person name="Jiang F."/>
            <person name="Yin L."/>
            <person name="Zhang G."/>
            <person name="Qian W."/>
            <person name="Fan W."/>
        </authorList>
    </citation>
    <scope>NUCLEOTIDE SEQUENCE [LARGE SCALE GENOMIC DNA]</scope>
    <source>
        <strain evidence="6">SZHN2017</strain>
        <tissue evidence="6">Muscle</tissue>
    </source>
</reference>
<keyword evidence="2 3" id="KW-1015">Disulfide bond</keyword>
<feature type="domain" description="CUB" evidence="5">
    <location>
        <begin position="137"/>
        <end position="261"/>
    </location>
</feature>
<dbReference type="AlphaFoldDB" id="A0A2T7PR72"/>
<gene>
    <name evidence="6" type="ORF">C0Q70_02888</name>
</gene>
<accession>A0A2T7PR72</accession>
<evidence type="ECO:0000256" key="1">
    <source>
        <dbReference type="ARBA" id="ARBA00022737"/>
    </source>
</evidence>
<evidence type="ECO:0000313" key="7">
    <source>
        <dbReference type="Proteomes" id="UP000245119"/>
    </source>
</evidence>
<dbReference type="Gene3D" id="2.60.120.290">
    <property type="entry name" value="Spermadhesin, CUB domain"/>
    <property type="match status" value="4"/>
</dbReference>
<dbReference type="STRING" id="400727.A0A2T7PR72"/>
<keyword evidence="4" id="KW-0732">Signal</keyword>
<comment type="caution">
    <text evidence="3">Lacks conserved residue(s) required for the propagation of feature annotation.</text>
</comment>
<evidence type="ECO:0000313" key="6">
    <source>
        <dbReference type="EMBL" id="PVD35919.1"/>
    </source>
</evidence>
<dbReference type="OrthoDB" id="6162033at2759"/>
<dbReference type="PROSITE" id="PS01180">
    <property type="entry name" value="CUB"/>
    <property type="match status" value="4"/>
</dbReference>
<feature type="chain" id="PRO_5015502161" description="CUB domain-containing protein" evidence="4">
    <location>
        <begin position="21"/>
        <end position="685"/>
    </location>
</feature>
<dbReference type="SMART" id="SM00042">
    <property type="entry name" value="CUB"/>
    <property type="match status" value="4"/>
</dbReference>
<protein>
    <recommendedName>
        <fullName evidence="5">CUB domain-containing protein</fullName>
    </recommendedName>
</protein>
<dbReference type="InterPro" id="IPR035914">
    <property type="entry name" value="Sperma_CUB_dom_sf"/>
</dbReference>
<dbReference type="Pfam" id="PF00431">
    <property type="entry name" value="CUB"/>
    <property type="match status" value="4"/>
</dbReference>
<evidence type="ECO:0000256" key="3">
    <source>
        <dbReference type="PROSITE-ProRule" id="PRU00059"/>
    </source>
</evidence>
<dbReference type="FunFam" id="2.60.120.290:FF:000005">
    <property type="entry name" value="Procollagen C-endopeptidase enhancer 1"/>
    <property type="match status" value="1"/>
</dbReference>
<evidence type="ECO:0000259" key="5">
    <source>
        <dbReference type="PROSITE" id="PS01180"/>
    </source>
</evidence>
<comment type="caution">
    <text evidence="6">The sequence shown here is derived from an EMBL/GenBank/DDBJ whole genome shotgun (WGS) entry which is preliminary data.</text>
</comment>
<dbReference type="PANTHER" id="PTHR24251">
    <property type="entry name" value="OVOCHYMASE-RELATED"/>
    <property type="match status" value="1"/>
</dbReference>
<sequence length="685" mass="76770">MANLWFILLLHLTVVSVTTSQNCGNTSIRLEENISYSFNFQQNENMQVICEWEVTADEGLVIMMMGSFCCDYKRINQHFKMYKGTTKDQSSLIAIKSKYNKIAVDEAPSTVLMEYIANYTSNFSLSITMLATQNSTCGSAINASAGEGDIDVQRSTTHYLNKFHRNGICAWTIEAEEDEVIQLLITELDMRTVVPEAGYSDSSYLEIYDGVQTDSSLLVRARSDDELLPVTSRTRLLLIVLTLNEDFGFADAYFAARYKSFNKSAILRDCGGDISGDEGVVLSPNYPANYDNLRVCEWRITVEDPFFVRMEIHDIDIGPLFAPYPCAGDSLLFTGAYPSGDSGSNFRLCGMRINDYGLVIYSVNNSMTMRFVSDWEDNGRGFNASWRKVAVVSVVTPIFLDTSVLACQWPQQTTEGWIQSPGFPSSYPDNVNCLYEIQIPYYQAGYFITFTFDSFNLQEPDSKGSCIYDYLEILQVPWNNPGYVIPPEAKKVCGREPRQSLTTYFPTTLHFVTDSNITKGGFNISFVRTMAGCGENLLVGDKGFVTSPNYPGTFPPGLRCETTIRVEPGHNITLTFESFSLGYENNNCLWSMRGILEVYDKNSSGSILIGTYCGYSSPQPITSTSNEVTLVFTSSYNYFDTGFNATYVSTSALTGKYLSFLMYEVFSAVIFQVVDVLEVQFYEIV</sequence>